<dbReference type="EMBL" id="MN738854">
    <property type="protein sequence ID" value="QHT28274.1"/>
    <property type="molecule type" value="Genomic_DNA"/>
</dbReference>
<keyword evidence="1" id="KW-1133">Transmembrane helix</keyword>
<dbReference type="AlphaFoldDB" id="A0A6C0EGL7"/>
<proteinExistence type="predicted"/>
<accession>A0A6C0EGL7</accession>
<feature type="transmembrane region" description="Helical" evidence="1">
    <location>
        <begin position="166"/>
        <end position="186"/>
    </location>
</feature>
<keyword evidence="1" id="KW-0472">Membrane</keyword>
<organism evidence="2">
    <name type="scientific">viral metagenome</name>
    <dbReference type="NCBI Taxonomy" id="1070528"/>
    <lineage>
        <taxon>unclassified sequences</taxon>
        <taxon>metagenomes</taxon>
        <taxon>organismal metagenomes</taxon>
    </lineage>
</organism>
<name>A0A6C0EGL7_9ZZZZ</name>
<evidence type="ECO:0000256" key="1">
    <source>
        <dbReference type="SAM" id="Phobius"/>
    </source>
</evidence>
<protein>
    <submittedName>
        <fullName evidence="2">Uncharacterized protein</fullName>
    </submittedName>
</protein>
<sequence>MSNPCNIDLTDEQAECYLDRYVDLKDAFGDDLKKAKQHWKRYGCIPKEGRSYECLPAKCKSSVSDKQAICYLDRYADLKSAYGNDLEKAKRHWKYFGCSENRNVGCQQDAAATFSGDETANIIKYYNKYNDDYEFNKNQINEEHLDIKNVEGDLESTQLGLESSRFKLMAITLGSLVALIVSMRFIK</sequence>
<evidence type="ECO:0000313" key="2">
    <source>
        <dbReference type="EMBL" id="QHT28274.1"/>
    </source>
</evidence>
<reference evidence="2" key="1">
    <citation type="journal article" date="2020" name="Nature">
        <title>Giant virus diversity and host interactions through global metagenomics.</title>
        <authorList>
            <person name="Schulz F."/>
            <person name="Roux S."/>
            <person name="Paez-Espino D."/>
            <person name="Jungbluth S."/>
            <person name="Walsh D.A."/>
            <person name="Denef V.J."/>
            <person name="McMahon K.D."/>
            <person name="Konstantinidis K.T."/>
            <person name="Eloe-Fadrosh E.A."/>
            <person name="Kyrpides N.C."/>
            <person name="Woyke T."/>
        </authorList>
    </citation>
    <scope>NUCLEOTIDE SEQUENCE</scope>
    <source>
        <strain evidence="2">GVMAG-M-3300001348-25</strain>
    </source>
</reference>
<keyword evidence="1" id="KW-0812">Transmembrane</keyword>